<dbReference type="AlphaFoldDB" id="A0A1X7L2Q1"/>
<name>A0A1X7L2Q1_9BACT</name>
<dbReference type="OrthoDB" id="5518169at2"/>
<evidence type="ECO:0000313" key="2">
    <source>
        <dbReference type="Proteomes" id="UP000193355"/>
    </source>
</evidence>
<dbReference type="RefSeq" id="WP_085545512.1">
    <property type="nucleotide sequence ID" value="NZ_FXBB01000042.1"/>
</dbReference>
<evidence type="ECO:0000313" key="1">
    <source>
        <dbReference type="EMBL" id="SMG47693.1"/>
    </source>
</evidence>
<keyword evidence="2" id="KW-1185">Reference proteome</keyword>
<reference evidence="2" key="1">
    <citation type="submission" date="2017-04" db="EMBL/GenBank/DDBJ databases">
        <authorList>
            <person name="Varghese N."/>
            <person name="Submissions S."/>
        </authorList>
    </citation>
    <scope>NUCLEOTIDE SEQUENCE [LARGE SCALE GENOMIC DNA]</scope>
    <source>
        <strain evidence="2">USBA 82</strain>
    </source>
</reference>
<gene>
    <name evidence="1" type="ORF">SAMN06275492_14220</name>
</gene>
<accession>A0A1X7L2Q1</accession>
<sequence>MALPKYPISKIPSEGAPALPQTWNGTYGELDQNLNNLDGRLVARENEINTARGGHPSLGGRISAMAADIQGLDPDMMNAIVAGVLEASASAGLANREGEKTRTRRIQSGVMTIINRGIVSGCTVSRSSTATRNINLAAGVAFGNGRLIPMPEEQNGASVPGNPGGSPQVCYLYLGASGGGHEMYCTELGEEIPDGGIPLYRVTVPAGNTEITDRYLASVSLTDIRRVESGAPCVYASAPFIYVPLGTSMLSTDYSVHLDILGFEGGGHQLGYVYADDKQHNGFKLCLNGSADSVRVRWTAMRMDL</sequence>
<organism evidence="1 2">
    <name type="scientific">Dethiosulfovibrio salsuginis</name>
    <dbReference type="NCBI Taxonomy" id="561720"/>
    <lineage>
        <taxon>Bacteria</taxon>
        <taxon>Thermotogati</taxon>
        <taxon>Synergistota</taxon>
        <taxon>Synergistia</taxon>
        <taxon>Synergistales</taxon>
        <taxon>Dethiosulfovibrionaceae</taxon>
        <taxon>Dethiosulfovibrio</taxon>
    </lineage>
</organism>
<dbReference type="EMBL" id="FXBB01000042">
    <property type="protein sequence ID" value="SMG47693.1"/>
    <property type="molecule type" value="Genomic_DNA"/>
</dbReference>
<dbReference type="STRING" id="561720.SAMN06275492_14220"/>
<protein>
    <submittedName>
        <fullName evidence="1">Uncharacterized protein</fullName>
    </submittedName>
</protein>
<dbReference type="Proteomes" id="UP000193355">
    <property type="component" value="Unassembled WGS sequence"/>
</dbReference>
<proteinExistence type="predicted"/>